<dbReference type="InterPro" id="IPR036568">
    <property type="entry name" value="GGCT-like_sf"/>
</dbReference>
<evidence type="ECO:0000313" key="2">
    <source>
        <dbReference type="EMBL" id="APG28498.1"/>
    </source>
</evidence>
<reference evidence="2 3" key="1">
    <citation type="journal article" date="2017" name="Genome Announc.">
        <title>Complete Genome Sequences of Two Acetylene-Fermenting Pelobacter acetylenicus Strains.</title>
        <authorList>
            <person name="Sutton J.M."/>
            <person name="Baesman S.M."/>
            <person name="Fierst J.L."/>
            <person name="Poret-Peterson A.T."/>
            <person name="Oremland R.S."/>
            <person name="Dunlap D.S."/>
            <person name="Akob D.M."/>
        </authorList>
    </citation>
    <scope>NUCLEOTIDE SEQUENCE [LARGE SCALE GENOMIC DNA]</scope>
    <source>
        <strain evidence="2 3">SFB93</strain>
    </source>
</reference>
<dbReference type="InterPro" id="IPR013024">
    <property type="entry name" value="GGCT-like"/>
</dbReference>
<dbReference type="Gene3D" id="3.10.490.10">
    <property type="entry name" value="Gamma-glutamyl cyclotransferase-like"/>
    <property type="match status" value="1"/>
</dbReference>
<gene>
    <name evidence="2" type="ORF">A7E78_12000</name>
</gene>
<dbReference type="Proteomes" id="UP000182517">
    <property type="component" value="Chromosome"/>
</dbReference>
<keyword evidence="3" id="KW-1185">Reference proteome</keyword>
<dbReference type="KEGG" id="pef:A7E78_12000"/>
<dbReference type="InterPro" id="IPR009288">
    <property type="entry name" value="AIG2-like_dom"/>
</dbReference>
<name>A0A1L3GS61_9BACT</name>
<dbReference type="OrthoDB" id="482277at2"/>
<evidence type="ECO:0000259" key="1">
    <source>
        <dbReference type="Pfam" id="PF06094"/>
    </source>
</evidence>
<accession>A0A1L3GS61</accession>
<protein>
    <recommendedName>
        <fullName evidence="1">Gamma-glutamylcyclotransferase AIG2-like domain-containing protein</fullName>
    </recommendedName>
</protein>
<dbReference type="AlphaFoldDB" id="A0A1L3GS61"/>
<organism evidence="2 3">
    <name type="scientific">Syntrophotalea acetylenivorans</name>
    <dbReference type="NCBI Taxonomy" id="1842532"/>
    <lineage>
        <taxon>Bacteria</taxon>
        <taxon>Pseudomonadati</taxon>
        <taxon>Thermodesulfobacteriota</taxon>
        <taxon>Desulfuromonadia</taxon>
        <taxon>Desulfuromonadales</taxon>
        <taxon>Syntrophotaleaceae</taxon>
        <taxon>Syntrophotalea</taxon>
    </lineage>
</organism>
<dbReference type="RefSeq" id="WP_072284525.1">
    <property type="nucleotide sequence ID" value="NZ_CP015519.1"/>
</dbReference>
<feature type="domain" description="Gamma-glutamylcyclotransferase AIG2-like" evidence="1">
    <location>
        <begin position="8"/>
        <end position="132"/>
    </location>
</feature>
<dbReference type="STRING" id="1842532.A7E78_12000"/>
<dbReference type="EMBL" id="CP015519">
    <property type="protein sequence ID" value="APG28498.1"/>
    <property type="molecule type" value="Genomic_DNA"/>
</dbReference>
<dbReference type="SUPFAM" id="SSF110857">
    <property type="entry name" value="Gamma-glutamyl cyclotransferase-like"/>
    <property type="match status" value="1"/>
</dbReference>
<sequence length="133" mass="15320">MTCETTLLFVYGTLRQGADHSAHQLLKREAKLIARGYMRGRLYEIDDYPGAVWSEAGNDQVVGELYQLLEADSLLETLDDYEEAGENYPEPREYKRCRVTVEREDKTKVVAWCYLYNRPTAGLRSVVSGDWCE</sequence>
<dbReference type="CDD" id="cd06661">
    <property type="entry name" value="GGCT_like"/>
    <property type="match status" value="1"/>
</dbReference>
<proteinExistence type="predicted"/>
<dbReference type="Pfam" id="PF06094">
    <property type="entry name" value="GGACT"/>
    <property type="match status" value="1"/>
</dbReference>
<evidence type="ECO:0000313" key="3">
    <source>
        <dbReference type="Proteomes" id="UP000182517"/>
    </source>
</evidence>